<dbReference type="Pfam" id="PF06114">
    <property type="entry name" value="Peptidase_M78"/>
    <property type="match status" value="1"/>
</dbReference>
<dbReference type="InterPro" id="IPR010982">
    <property type="entry name" value="Lambda_DNA-bd_dom_sf"/>
</dbReference>
<reference evidence="6 7" key="1">
    <citation type="journal article" date="2000" name="DNA Res.">
        <title>Complete genome structure of the nitrogen-fixing symbiotic bacterium Mesorhizobium loti.</title>
        <authorList>
            <person name="Kaneko T."/>
            <person name="Nakamura Y."/>
            <person name="Sato S."/>
            <person name="Asamizu E."/>
            <person name="Kato T."/>
            <person name="Sasamoto S."/>
            <person name="Watanabe A."/>
            <person name="Idesawa K."/>
            <person name="Ishikawa A."/>
            <person name="Kawashima K."/>
            <person name="Kimura T."/>
            <person name="Kishida Y."/>
            <person name="Kiyokawa C."/>
            <person name="Kohara M."/>
            <person name="Matsumoto M."/>
            <person name="Matsuno A."/>
            <person name="Mochizuki Y."/>
            <person name="Nakayama S."/>
            <person name="Nakazaki N."/>
            <person name="Shimpo S."/>
            <person name="Sugimoto M."/>
            <person name="Takeuchi C."/>
            <person name="Yamada M."/>
            <person name="Tabata S."/>
        </authorList>
    </citation>
    <scope>NUCLEOTIDE SEQUENCE [LARGE SCALE GENOMIC DNA]</scope>
    <source>
        <strain evidence="7">LMG 29417 / CECT 9101 / MAFF 303099</strain>
    </source>
</reference>
<evidence type="ECO:0000259" key="5">
    <source>
        <dbReference type="PROSITE" id="PS50943"/>
    </source>
</evidence>
<organism evidence="6 7">
    <name type="scientific">Mesorhizobium japonicum (strain LMG 29417 / CECT 9101 / MAFF 303099)</name>
    <name type="common">Mesorhizobium loti (strain MAFF 303099)</name>
    <dbReference type="NCBI Taxonomy" id="266835"/>
    <lineage>
        <taxon>Bacteria</taxon>
        <taxon>Pseudomonadati</taxon>
        <taxon>Pseudomonadota</taxon>
        <taxon>Alphaproteobacteria</taxon>
        <taxon>Hyphomicrobiales</taxon>
        <taxon>Phyllobacteriaceae</taxon>
        <taxon>Mesorhizobium</taxon>
    </lineage>
</organism>
<dbReference type="GO" id="GO:0003677">
    <property type="term" value="F:DNA binding"/>
    <property type="evidence" value="ECO:0007669"/>
    <property type="project" value="UniProtKB-KW"/>
</dbReference>
<dbReference type="GO" id="GO:0005829">
    <property type="term" value="C:cytosol"/>
    <property type="evidence" value="ECO:0007669"/>
    <property type="project" value="TreeGrafter"/>
</dbReference>
<dbReference type="AlphaFoldDB" id="Q988Z3"/>
<evidence type="ECO:0000256" key="1">
    <source>
        <dbReference type="ARBA" id="ARBA00007227"/>
    </source>
</evidence>
<dbReference type="HOGENOM" id="CLU_046383_0_0_5"/>
<dbReference type="EMBL" id="BA000012">
    <property type="protein sequence ID" value="BAB52804.1"/>
    <property type="molecule type" value="Genomic_DNA"/>
</dbReference>
<dbReference type="Proteomes" id="UP000000552">
    <property type="component" value="Chromosome"/>
</dbReference>
<dbReference type="SUPFAM" id="SSF47413">
    <property type="entry name" value="lambda repressor-like DNA-binding domains"/>
    <property type="match status" value="1"/>
</dbReference>
<dbReference type="eggNOG" id="COG3800">
    <property type="taxonomic scope" value="Bacteria"/>
</dbReference>
<dbReference type="eggNOG" id="COG1396">
    <property type="taxonomic scope" value="Bacteria"/>
</dbReference>
<feature type="domain" description="HTH cro/C1-type" evidence="5">
    <location>
        <begin position="44"/>
        <end position="98"/>
    </location>
</feature>
<dbReference type="Pfam" id="PF09856">
    <property type="entry name" value="ScfRs"/>
    <property type="match status" value="1"/>
</dbReference>
<evidence type="ECO:0000256" key="2">
    <source>
        <dbReference type="ARBA" id="ARBA00023015"/>
    </source>
</evidence>
<dbReference type="PANTHER" id="PTHR46797">
    <property type="entry name" value="HTH-TYPE TRANSCRIPTIONAL REGULATOR"/>
    <property type="match status" value="1"/>
</dbReference>
<dbReference type="InterPro" id="IPR018653">
    <property type="entry name" value="ScfR_C"/>
</dbReference>
<evidence type="ECO:0000313" key="7">
    <source>
        <dbReference type="Proteomes" id="UP000000552"/>
    </source>
</evidence>
<sequence>MTEGCCKSVTTVKITGSGICRECRVNSCQEKSMAEQKIFAGPRIRRIRNAKGLTQTAMAEGLGISPSYLNLIERNQRPLTVQLILKLASVYKVDPHELQGEARGSVAALKEVFTDPLLVGELPGDQELIELAEAAPNASAAVIKLFRAYREQAERLSDLNELLAREGRATALSGARLPIDEVHETFERRPNHFTALEEEAEAFTAVLDPGDDLFGALKAWLKREYGIAVKVLPVATMPNWRRRYDRHSQRLFLSERLSPFDQLREVAMEACLIRMTVTVAGEIQALKLTTDEARRLARFELGRYAAHALMMPYQAFHAAAVRARYDIDVLRSRFGVSFEQAANRLTMLQRQGALGVPFFMLEVDNAGNRFRRAGSQGFPHSRFGGGCPKLPVHAAFTQPGQVFVEAVEMPDGAEFLCIARTLEGPQGAFAERPRRTALLLGCDIGFRDDIVYGAALPGAVVGARAGQGAVAATPVGPACRLCERVGCLARAEPPVTRPLGLDEMVTGLSAFDFQ</sequence>
<dbReference type="PANTHER" id="PTHR46797:SF23">
    <property type="entry name" value="HTH-TYPE TRANSCRIPTIONAL REGULATOR SUTR"/>
    <property type="match status" value="1"/>
</dbReference>
<dbReference type="InterPro" id="IPR010359">
    <property type="entry name" value="IrrE_HExxH"/>
</dbReference>
<dbReference type="PIRSF" id="PIRSF019251">
    <property type="entry name" value="Rv0465c"/>
    <property type="match status" value="1"/>
</dbReference>
<dbReference type="GO" id="GO:0003700">
    <property type="term" value="F:DNA-binding transcription factor activity"/>
    <property type="evidence" value="ECO:0007669"/>
    <property type="project" value="TreeGrafter"/>
</dbReference>
<keyword evidence="2" id="KW-0805">Transcription regulation</keyword>
<dbReference type="InterPro" id="IPR001387">
    <property type="entry name" value="Cro/C1-type_HTH"/>
</dbReference>
<evidence type="ECO:0000256" key="4">
    <source>
        <dbReference type="ARBA" id="ARBA00023163"/>
    </source>
</evidence>
<comment type="similarity">
    <text evidence="1">Belongs to the short-chain fatty acyl-CoA assimilation regulator (ScfR) family.</text>
</comment>
<dbReference type="InterPro" id="IPR026281">
    <property type="entry name" value="HTH_RamB"/>
</dbReference>
<evidence type="ECO:0000256" key="3">
    <source>
        <dbReference type="ARBA" id="ARBA00023125"/>
    </source>
</evidence>
<evidence type="ECO:0000313" key="6">
    <source>
        <dbReference type="EMBL" id="BAB52804.1"/>
    </source>
</evidence>
<dbReference type="KEGG" id="mlo:mlr6529"/>
<dbReference type="InterPro" id="IPR050807">
    <property type="entry name" value="TransReg_Diox_bact_type"/>
</dbReference>
<keyword evidence="3" id="KW-0238">DNA-binding</keyword>
<dbReference type="SMART" id="SM00530">
    <property type="entry name" value="HTH_XRE"/>
    <property type="match status" value="1"/>
</dbReference>
<name>Q988Z3_RHILO</name>
<dbReference type="PROSITE" id="PS50943">
    <property type="entry name" value="HTH_CROC1"/>
    <property type="match status" value="1"/>
</dbReference>
<dbReference type="CDD" id="cd00093">
    <property type="entry name" value="HTH_XRE"/>
    <property type="match status" value="1"/>
</dbReference>
<proteinExistence type="inferred from homology"/>
<dbReference type="Pfam" id="PF01381">
    <property type="entry name" value="HTH_3"/>
    <property type="match status" value="1"/>
</dbReference>
<dbReference type="Gene3D" id="1.10.260.40">
    <property type="entry name" value="lambda repressor-like DNA-binding domains"/>
    <property type="match status" value="1"/>
</dbReference>
<gene>
    <name evidence="6" type="ordered locus">mlr6529</name>
</gene>
<accession>Q988Z3</accession>
<keyword evidence="4" id="KW-0804">Transcription</keyword>
<protein>
    <submittedName>
        <fullName evidence="6">Mlr6529 protein</fullName>
    </submittedName>
</protein>